<feature type="signal peptide" evidence="1">
    <location>
        <begin position="1"/>
        <end position="18"/>
    </location>
</feature>
<organism evidence="3 4">
    <name type="scientific">Sphingomonas jatrophae</name>
    <dbReference type="NCBI Taxonomy" id="1166337"/>
    <lineage>
        <taxon>Bacteria</taxon>
        <taxon>Pseudomonadati</taxon>
        <taxon>Pseudomonadota</taxon>
        <taxon>Alphaproteobacteria</taxon>
        <taxon>Sphingomonadales</taxon>
        <taxon>Sphingomonadaceae</taxon>
        <taxon>Sphingomonas</taxon>
    </lineage>
</organism>
<keyword evidence="4" id="KW-1185">Reference proteome</keyword>
<proteinExistence type="predicted"/>
<dbReference type="OrthoDB" id="9798693at2"/>
<dbReference type="AlphaFoldDB" id="A0A1I6LPW5"/>
<evidence type="ECO:0000313" key="4">
    <source>
        <dbReference type="Proteomes" id="UP000198824"/>
    </source>
</evidence>
<dbReference type="InterPro" id="IPR027372">
    <property type="entry name" value="Phytase-like_dom"/>
</dbReference>
<protein>
    <recommendedName>
        <fullName evidence="2">Phytase-like domain-containing protein</fullName>
    </recommendedName>
</protein>
<evidence type="ECO:0000259" key="2">
    <source>
        <dbReference type="Pfam" id="PF13449"/>
    </source>
</evidence>
<dbReference type="EMBL" id="FOZG01000002">
    <property type="protein sequence ID" value="SFS05516.1"/>
    <property type="molecule type" value="Genomic_DNA"/>
</dbReference>
<evidence type="ECO:0000256" key="1">
    <source>
        <dbReference type="SAM" id="SignalP"/>
    </source>
</evidence>
<reference evidence="3 4" key="1">
    <citation type="submission" date="2016-10" db="EMBL/GenBank/DDBJ databases">
        <authorList>
            <person name="de Groot N.N."/>
        </authorList>
    </citation>
    <scope>NUCLEOTIDE SEQUENCE [LARGE SCALE GENOMIC DNA]</scope>
    <source>
        <strain evidence="3 4">S5-249</strain>
    </source>
</reference>
<sequence length="343" mass="36956">MRFSLIRLAALLPLAACATPTSTSAPTVEPEAVLVEAQPVPLDPADPTREQVGALRWRGGLVLTSADKRFGGLSGMRWDAGRLVLVSDEGDAWSIQPREAHGRLIGVGDARVRRLNGADGRPLPRIKELSDAESIELVSDPACRGTCPATHAIVSLETDSSLWRYRMIGGLPGGIPEALTEGAAWRARQSRTNGGVEAHAAGPGFRLMVSEEMREADGGASALLVTEAGEQRLSLRLGGVFVPTDLVLLDASAHRFLLLQRNYAKGRGTWTRTARFALARGGDGHWSVGPVETLATSGPPFTSDNMEGLAIRREGRRTMLYMISDDNFSKTQRTLLMKWELVG</sequence>
<dbReference type="Proteomes" id="UP000198824">
    <property type="component" value="Unassembled WGS sequence"/>
</dbReference>
<keyword evidence="1" id="KW-0732">Signal</keyword>
<accession>A0A1I6LPW5</accession>
<gene>
    <name evidence="3" type="ORF">SAMN05192580_3106</name>
</gene>
<name>A0A1I6LPW5_9SPHN</name>
<dbReference type="PIRSF" id="PIRSF031900">
    <property type="entry name" value="UCP031900"/>
    <property type="match status" value="1"/>
</dbReference>
<dbReference type="STRING" id="1166337.SAMN05192580_3106"/>
<dbReference type="Pfam" id="PF13449">
    <property type="entry name" value="Phytase-like"/>
    <property type="match status" value="1"/>
</dbReference>
<dbReference type="InterPro" id="IPR014567">
    <property type="entry name" value="UCP031900"/>
</dbReference>
<feature type="domain" description="Phytase-like" evidence="2">
    <location>
        <begin position="69"/>
        <end position="328"/>
    </location>
</feature>
<feature type="chain" id="PRO_5011739905" description="Phytase-like domain-containing protein" evidence="1">
    <location>
        <begin position="19"/>
        <end position="343"/>
    </location>
</feature>
<evidence type="ECO:0000313" key="3">
    <source>
        <dbReference type="EMBL" id="SFS05516.1"/>
    </source>
</evidence>
<dbReference type="RefSeq" id="WP_093315875.1">
    <property type="nucleotide sequence ID" value="NZ_FOZG01000002.1"/>
</dbReference>